<dbReference type="Proteomes" id="UP000265964">
    <property type="component" value="Unassembled WGS sequence"/>
</dbReference>
<dbReference type="Gene3D" id="3.90.1570.50">
    <property type="match status" value="1"/>
</dbReference>
<feature type="domain" description="Helicase ATP-binding" evidence="2">
    <location>
        <begin position="374"/>
        <end position="533"/>
    </location>
</feature>
<reference evidence="3 4" key="1">
    <citation type="submission" date="2017-08" db="EMBL/GenBank/DDBJ databases">
        <title>Reclassification of Bisgaard taxon 37 and 44.</title>
        <authorList>
            <person name="Christensen H."/>
        </authorList>
    </citation>
    <scope>NUCLEOTIDE SEQUENCE [LARGE SCALE GENOMIC DNA]</scope>
    <source>
        <strain evidence="3 4">EEAB3T1</strain>
    </source>
</reference>
<dbReference type="CDD" id="cd22332">
    <property type="entry name" value="HsdR_N"/>
    <property type="match status" value="1"/>
</dbReference>
<organism evidence="3 4">
    <name type="scientific">Psittacicella gerlachiana</name>
    <dbReference type="NCBI Taxonomy" id="2028574"/>
    <lineage>
        <taxon>Bacteria</taxon>
        <taxon>Pseudomonadati</taxon>
        <taxon>Pseudomonadota</taxon>
        <taxon>Gammaproteobacteria</taxon>
        <taxon>Pasteurellales</taxon>
        <taxon>Psittacicellaceae</taxon>
        <taxon>Psittacicella</taxon>
    </lineage>
</organism>
<dbReference type="InterPro" id="IPR055180">
    <property type="entry name" value="HsdR_RecA-like_helicase_dom_2"/>
</dbReference>
<dbReference type="PROSITE" id="PS51192">
    <property type="entry name" value="HELICASE_ATP_BIND_1"/>
    <property type="match status" value="1"/>
</dbReference>
<proteinExistence type="predicted"/>
<dbReference type="Pfam" id="PF22679">
    <property type="entry name" value="T1R_D3-like"/>
    <property type="match status" value="1"/>
</dbReference>
<dbReference type="InterPro" id="IPR040980">
    <property type="entry name" value="SWI2_SNF2"/>
</dbReference>
<dbReference type="CDD" id="cd18800">
    <property type="entry name" value="SF2_C_EcoR124I-like"/>
    <property type="match status" value="1"/>
</dbReference>
<dbReference type="InterPro" id="IPR051268">
    <property type="entry name" value="Type-I_R_enzyme_R_subunit"/>
</dbReference>
<dbReference type="InterPro" id="IPR027417">
    <property type="entry name" value="P-loop_NTPase"/>
</dbReference>
<gene>
    <name evidence="3" type="ORF">CKF59_06225</name>
</gene>
<name>A0A3A1Y8R9_9GAMM</name>
<dbReference type="Pfam" id="PF18766">
    <property type="entry name" value="SWI2_SNF2"/>
    <property type="match status" value="1"/>
</dbReference>
<dbReference type="InterPro" id="IPR014001">
    <property type="entry name" value="Helicase_ATP-bd"/>
</dbReference>
<dbReference type="Gene3D" id="3.40.50.300">
    <property type="entry name" value="P-loop containing nucleotide triphosphate hydrolases"/>
    <property type="match status" value="2"/>
</dbReference>
<dbReference type="RefSeq" id="WP_119535089.1">
    <property type="nucleotide sequence ID" value="NZ_NRJF01000188.1"/>
</dbReference>
<dbReference type="GO" id="GO:0009307">
    <property type="term" value="P:DNA restriction-modification system"/>
    <property type="evidence" value="ECO:0007669"/>
    <property type="project" value="UniProtKB-KW"/>
</dbReference>
<evidence type="ECO:0000313" key="4">
    <source>
        <dbReference type="Proteomes" id="UP000265964"/>
    </source>
</evidence>
<dbReference type="AlphaFoldDB" id="A0A3A1Y8R9"/>
<evidence type="ECO:0000256" key="1">
    <source>
        <dbReference type="ARBA" id="ARBA00022747"/>
    </source>
</evidence>
<keyword evidence="4" id="KW-1185">Reference proteome</keyword>
<dbReference type="EMBL" id="NRJF01000188">
    <property type="protein sequence ID" value="RIY33716.1"/>
    <property type="molecule type" value="Genomic_DNA"/>
</dbReference>
<dbReference type="SMART" id="SM00487">
    <property type="entry name" value="DEXDc"/>
    <property type="match status" value="1"/>
</dbReference>
<dbReference type="SUPFAM" id="SSF52540">
    <property type="entry name" value="P-loop containing nucleoside triphosphate hydrolases"/>
    <property type="match status" value="2"/>
</dbReference>
<evidence type="ECO:0000259" key="2">
    <source>
        <dbReference type="PROSITE" id="PS51192"/>
    </source>
</evidence>
<comment type="caution">
    <text evidence="3">The sequence shown here is derived from an EMBL/GenBank/DDBJ whole genome shotgun (WGS) entry which is preliminary data.</text>
</comment>
<dbReference type="PANTHER" id="PTHR30195">
    <property type="entry name" value="TYPE I SITE-SPECIFIC DEOXYRIBONUCLEASE PROTEIN SUBUNIT M AND R"/>
    <property type="match status" value="1"/>
</dbReference>
<keyword evidence="1" id="KW-0680">Restriction system</keyword>
<sequence length="1211" mass="140236">MTIKFSNLDDEHLFEESVITFLTKNSQLFPRVQQEQVQFDLEQAINDPEHQLSWEYAREVNNIYKLEQNLRSIIEHNNRDILEKSGSATLSDKEFNLIKEYIFNEIYGSEAKRTSEIPVNTAIFLRGVGGISEYTSLKRTLPDGTDKEISLILFASPQLSANAKAKYPQYQVHYQILRQFNYKDYTFDLVLLINGFPLILIENKRARTKRDLKDQLQRYLRSFNTNNQDLFLTTQVLVGLTPTTAMYFARPSDKIKDSFIFKWTVPNNIETPMKYGDLEIPQGIEVESKNSLNFLASFLNPKSAHELISNYIVTVKNDHNSYIMVMRKYQTEAVRITLDRIEQMLRNLDQNNKFNQLKYTADKQHLEVDYNHNPHESVTNLLGYVWHTTGSGKTVTSFKIASLAKELDNIDKVVFVVDRKDLDSQTVASFKSYLATSADEAKSSHVRGVRTSEKTQSLIENLNDNSKDIIITTIQKLGRVFNQASSAQQENIRHKNILFIVDEAHRSTSGQTLEQVRKEFKYTAWVGFTGTPNFNASDKNSDSIFGERIHSYTIAQAIYDKSVLGFNALFTNVTTQEIENEHYDDELIQKLREHFGKDKVDQIYINEHEIDPQKLESMLDDFYEYHIKKDSAFAKNRIVTVVKEILNKWDRLTQNRKFNGMITTSSIKNAIRIFFELKKQNEKLKKPLRFTTLFSDFNLNRTQTLDDDEIDFESKEFNPHEKIKLNLEQGDIEYGYDQIRAIILEHYNRTFNTNVSSDTFEADVYKRIKRSTFDPAKSAEENQNSYLDIVIVVDKMLTGFDAPQLNTLIVDRVLSGAKLIQAYSRTNRIYNADKAYGNIVNVRLPVRNRKNLIEALKIYANMSYKELEASNIITPTPEEIAERIHAELNKFKQKYKVESIVQLDPDGLDDEQVRDIVRITNRLGTNVTLLKTQPAVVNSEGQVIEGYSEEFADQSFANVGLISEDYYNSNWNPSICGEPFKLKLQEIRKQQEDKGKALEDDNLINSFNLVMRSTREGDTNRHLQIDNNYLFNLLNKILADTPATEVPQVYLEQLRKDSQLLHNKDSLQIARILSDHPQRACELIDQLQKDGNYKQAISSFLNREAEYGLDKFFKKYQIKNQEEREKLETKLKETILNDRSIAKLDNLTKNSDVNAFLVALKKNSPRNRLLSNTNTDNFNSDLKVIINRIYNLDGANNLETMRDEIFNKPAK</sequence>
<dbReference type="OrthoDB" id="9758243at2"/>
<protein>
    <recommendedName>
        <fullName evidence="2">Helicase ATP-binding domain-containing protein</fullName>
    </recommendedName>
</protein>
<dbReference type="PANTHER" id="PTHR30195:SF16">
    <property type="entry name" value="TYPE I RESTRICTION ENZYME ENDONUCLEASE SUBUNIT"/>
    <property type="match status" value="1"/>
</dbReference>
<accession>A0A3A1Y8R9</accession>
<evidence type="ECO:0000313" key="3">
    <source>
        <dbReference type="EMBL" id="RIY33716.1"/>
    </source>
</evidence>